<comment type="caution">
    <text evidence="2">The sequence shown here is derived from an EMBL/GenBank/DDBJ whole genome shotgun (WGS) entry which is preliminary data.</text>
</comment>
<sequence length="166" mass="19873">MSWLEKLFGTIERDNEASQEIKLDPTANQNVVIDPKVAEYFKDFPDPYREKVVQRYSKREGIYQLDFFRDQAMLNERKMVSRGIFQQDRIEHEHKLKEIEEQERKVQDKERIQKNLEREIPEWEKTLQQYIPLQADDIMALKLFQTINLSLIGASLIWVSLSVTKK</sequence>
<name>A0AAV2HR49_LYMST</name>
<evidence type="ECO:0000313" key="3">
    <source>
        <dbReference type="Proteomes" id="UP001497497"/>
    </source>
</evidence>
<keyword evidence="3" id="KW-1185">Reference proteome</keyword>
<dbReference type="EMBL" id="CAXITT010000176">
    <property type="protein sequence ID" value="CAL1534606.1"/>
    <property type="molecule type" value="Genomic_DNA"/>
</dbReference>
<accession>A0AAV2HR49</accession>
<dbReference type="AlphaFoldDB" id="A0AAV2HR49"/>
<reference evidence="2 3" key="1">
    <citation type="submission" date="2024-04" db="EMBL/GenBank/DDBJ databases">
        <authorList>
            <consortium name="Genoscope - CEA"/>
            <person name="William W."/>
        </authorList>
    </citation>
    <scope>NUCLEOTIDE SEQUENCE [LARGE SCALE GENOMIC DNA]</scope>
</reference>
<protein>
    <submittedName>
        <fullName evidence="2">Uncharacterized protein</fullName>
    </submittedName>
</protein>
<gene>
    <name evidence="2" type="ORF">GSLYS_00008566001</name>
</gene>
<keyword evidence="1" id="KW-0175">Coiled coil</keyword>
<feature type="coiled-coil region" evidence="1">
    <location>
        <begin position="89"/>
        <end position="126"/>
    </location>
</feature>
<evidence type="ECO:0000313" key="2">
    <source>
        <dbReference type="EMBL" id="CAL1534606.1"/>
    </source>
</evidence>
<evidence type="ECO:0000256" key="1">
    <source>
        <dbReference type="SAM" id="Coils"/>
    </source>
</evidence>
<organism evidence="2 3">
    <name type="scientific">Lymnaea stagnalis</name>
    <name type="common">Great pond snail</name>
    <name type="synonym">Helix stagnalis</name>
    <dbReference type="NCBI Taxonomy" id="6523"/>
    <lineage>
        <taxon>Eukaryota</taxon>
        <taxon>Metazoa</taxon>
        <taxon>Spiralia</taxon>
        <taxon>Lophotrochozoa</taxon>
        <taxon>Mollusca</taxon>
        <taxon>Gastropoda</taxon>
        <taxon>Heterobranchia</taxon>
        <taxon>Euthyneura</taxon>
        <taxon>Panpulmonata</taxon>
        <taxon>Hygrophila</taxon>
        <taxon>Lymnaeoidea</taxon>
        <taxon>Lymnaeidae</taxon>
        <taxon>Lymnaea</taxon>
    </lineage>
</organism>
<dbReference type="Proteomes" id="UP001497497">
    <property type="component" value="Unassembled WGS sequence"/>
</dbReference>
<proteinExistence type="predicted"/>